<gene>
    <name evidence="3" type="ORF">Ga0074115_11755</name>
    <name evidence="4" type="ORF">Ga0076813_15999</name>
</gene>
<accession>A0A0T5YY00</accession>
<keyword evidence="2" id="KW-1133">Transmembrane helix</keyword>
<evidence type="ECO:0000313" key="5">
    <source>
        <dbReference type="Proteomes" id="UP000051276"/>
    </source>
</evidence>
<organism evidence="3 6">
    <name type="scientific">endosymbiont of Ridgeia piscesae</name>
    <dbReference type="NCBI Taxonomy" id="54398"/>
    <lineage>
        <taxon>Bacteria</taxon>
        <taxon>Pseudomonadati</taxon>
        <taxon>Pseudomonadota</taxon>
        <taxon>Gammaproteobacteria</taxon>
        <taxon>sulfur-oxidizing symbionts</taxon>
    </lineage>
</organism>
<proteinExistence type="predicted"/>
<keyword evidence="2" id="KW-0472">Membrane</keyword>
<evidence type="ECO:0000256" key="2">
    <source>
        <dbReference type="SAM" id="Phobius"/>
    </source>
</evidence>
<feature type="transmembrane region" description="Helical" evidence="2">
    <location>
        <begin position="29"/>
        <end position="48"/>
    </location>
</feature>
<dbReference type="Proteomes" id="UP000051634">
    <property type="component" value="Unassembled WGS sequence"/>
</dbReference>
<keyword evidence="2" id="KW-0812">Transmembrane</keyword>
<feature type="coiled-coil region" evidence="1">
    <location>
        <begin position="81"/>
        <end position="164"/>
    </location>
</feature>
<dbReference type="AlphaFoldDB" id="A0A0T5YY00"/>
<comment type="caution">
    <text evidence="3">The sequence shown here is derived from an EMBL/GenBank/DDBJ whole genome shotgun (WGS) entry which is preliminary data.</text>
</comment>
<name>A0A0T5YY00_9GAMM</name>
<dbReference type="EMBL" id="LMXI01000095">
    <property type="protein sequence ID" value="KRT59773.1"/>
    <property type="molecule type" value="Genomic_DNA"/>
</dbReference>
<protein>
    <submittedName>
        <fullName evidence="3">Uncharacterized protein</fullName>
    </submittedName>
</protein>
<keyword evidence="1" id="KW-0175">Coiled coil</keyword>
<evidence type="ECO:0000256" key="1">
    <source>
        <dbReference type="SAM" id="Coils"/>
    </source>
</evidence>
<keyword evidence="6" id="KW-1185">Reference proteome</keyword>
<sequence>MADIDDDRIELLERQLAERVTERVRPALFRLYATVGLAVIGALGFVSWDIVSDIKSEIKSEIADSIDKEIKAKRAEITERVAETRFMAKRANQVIQRLEKQLDEFQPQAENLDETIERVKALNVTAQNLIAMYSQEIQPLASSVKSLSSQLKVLAEQVNQLNTITTAADFGSESELAQTPNQRTAAILTVISDATKAEQRLIQARNKTTVFFQFAGGRREQAEALSAALKAKGYYVPGEDREGGATRKHEVRYFHLDDKETAERLADEATAALRSLGYPDHDVLNVVAESFISYHGKKPRPGVVELWLEIPPR</sequence>
<reference evidence="5 6" key="1">
    <citation type="submission" date="2015-11" db="EMBL/GenBank/DDBJ databases">
        <title>The genome of Candidatus Endoriftia persephone in Ridgeia piscesae and population structure of the North Eastern Pacific vestimentiferan symbionts.</title>
        <authorList>
            <person name="Perez M."/>
            <person name="Juniper K.S."/>
        </authorList>
    </citation>
    <scope>NUCLEOTIDE SEQUENCE [LARGE SCALE GENOMIC DNA]</scope>
    <source>
        <strain evidence="4">Ind10</strain>
        <strain evidence="3">Ind11</strain>
    </source>
</reference>
<dbReference type="RefSeq" id="WP_232433039.1">
    <property type="nucleotide sequence ID" value="NZ_KQ556880.1"/>
</dbReference>
<evidence type="ECO:0000313" key="3">
    <source>
        <dbReference type="EMBL" id="KRT55393.1"/>
    </source>
</evidence>
<dbReference type="EMBL" id="LDXT01000080">
    <property type="protein sequence ID" value="KRT55393.1"/>
    <property type="molecule type" value="Genomic_DNA"/>
</dbReference>
<dbReference type="Proteomes" id="UP000051276">
    <property type="component" value="Unassembled WGS sequence"/>
</dbReference>
<evidence type="ECO:0000313" key="4">
    <source>
        <dbReference type="EMBL" id="KRT59773.1"/>
    </source>
</evidence>
<evidence type="ECO:0000313" key="6">
    <source>
        <dbReference type="Proteomes" id="UP000051634"/>
    </source>
</evidence>